<dbReference type="RefSeq" id="XP_022140605.1">
    <property type="nucleotide sequence ID" value="XM_022284913.1"/>
</dbReference>
<organism evidence="1 2">
    <name type="scientific">Momordica charantia</name>
    <name type="common">Bitter gourd</name>
    <name type="synonym">Balsam pear</name>
    <dbReference type="NCBI Taxonomy" id="3673"/>
    <lineage>
        <taxon>Eukaryota</taxon>
        <taxon>Viridiplantae</taxon>
        <taxon>Streptophyta</taxon>
        <taxon>Embryophyta</taxon>
        <taxon>Tracheophyta</taxon>
        <taxon>Spermatophyta</taxon>
        <taxon>Magnoliopsida</taxon>
        <taxon>eudicotyledons</taxon>
        <taxon>Gunneridae</taxon>
        <taxon>Pentapetalae</taxon>
        <taxon>rosids</taxon>
        <taxon>fabids</taxon>
        <taxon>Cucurbitales</taxon>
        <taxon>Cucurbitaceae</taxon>
        <taxon>Momordiceae</taxon>
        <taxon>Momordica</taxon>
    </lineage>
</organism>
<dbReference type="PANTHER" id="PTHR10811">
    <property type="entry name" value="FRINGE-RELATED"/>
    <property type="match status" value="1"/>
</dbReference>
<dbReference type="AlphaFoldDB" id="A0A6J1CFJ4"/>
<proteinExistence type="predicted"/>
<evidence type="ECO:0000313" key="2">
    <source>
        <dbReference type="RefSeq" id="XP_022140605.1"/>
    </source>
</evidence>
<dbReference type="InterPro" id="IPR006740">
    <property type="entry name" value="DUF604"/>
</dbReference>
<accession>A0A6J1CFJ4</accession>
<dbReference type="Gene3D" id="3.90.550.50">
    <property type="match status" value="1"/>
</dbReference>
<gene>
    <name evidence="2" type="primary">LOC111011216</name>
</gene>
<dbReference type="FunFam" id="3.90.550.50:FF:000006">
    <property type="entry name" value="Fringe-related protein-like"/>
    <property type="match status" value="1"/>
</dbReference>
<dbReference type="Pfam" id="PF04646">
    <property type="entry name" value="DUF604"/>
    <property type="match status" value="1"/>
</dbReference>
<sequence>MAMLHSPIKHQSSSSPLAILFLISSSLCVGYLFSSVFLFRSFHSPQTQTDASASSPLSLHQIVFGIASNQNSWPARKDYVRLWWKPNLMRGCVFVDQLPPDDPQNSNDDASSLPALCISGDTSGFRYTYRNGYRSAIRVARVVLETIAAGHSNVRWYVFGDDDTLFFPENLVKTLSKYDHNLWYYVGSNSETYTQNRVFDFEMGFGGAGFAITQSLAESLRKVFDSCLERYPHLYGSDSRVQYCVAELGVKLTHEAGFHQVDLKGNIFGLLAAHPVTPLVSLHHLDHIDPIFPNMTTKEALRHLFESVEVDPQRVVQQSVCYDRWFSWTISVSWGYAVEIFERHVFLPDATRPRRTFFPWAKDLKVETGSFSFNTWEMDADPCRRPTVFYFDRASSDWDGLIKSTYKKDFVNCSFGPSSPKRLEEVRVLSRKLDQSVKQLLAPRRQCCDVLPSTAGEAIDIAIRDCKEAELIHMH</sequence>
<protein>
    <submittedName>
        <fullName evidence="2">Uncharacterized protein LOC111011216</fullName>
    </submittedName>
</protein>
<reference evidence="2" key="1">
    <citation type="submission" date="2025-08" db="UniProtKB">
        <authorList>
            <consortium name="RefSeq"/>
        </authorList>
    </citation>
    <scope>IDENTIFICATION</scope>
    <source>
        <strain evidence="2">OHB3-1</strain>
    </source>
</reference>
<dbReference type="KEGG" id="mcha:111011216"/>
<keyword evidence="1" id="KW-1185">Reference proteome</keyword>
<dbReference type="OrthoDB" id="421979at2759"/>
<dbReference type="Proteomes" id="UP000504603">
    <property type="component" value="Unplaced"/>
</dbReference>
<name>A0A6J1CFJ4_MOMCH</name>
<dbReference type="GeneID" id="111011216"/>
<evidence type="ECO:0000313" key="1">
    <source>
        <dbReference type="Proteomes" id="UP000504603"/>
    </source>
</evidence>